<comment type="caution">
    <text evidence="1">The sequence shown here is derived from an EMBL/GenBank/DDBJ whole genome shotgun (WGS) entry which is preliminary data.</text>
</comment>
<protein>
    <recommendedName>
        <fullName evidence="3">Acyltransferase</fullName>
    </recommendedName>
</protein>
<evidence type="ECO:0008006" key="3">
    <source>
        <dbReference type="Google" id="ProtNLM"/>
    </source>
</evidence>
<evidence type="ECO:0000313" key="2">
    <source>
        <dbReference type="Proteomes" id="UP001165069"/>
    </source>
</evidence>
<dbReference type="Pfam" id="PF14602">
    <property type="entry name" value="Hexapep_2"/>
    <property type="match status" value="1"/>
</dbReference>
<dbReference type="Proteomes" id="UP001165069">
    <property type="component" value="Unassembled WGS sequence"/>
</dbReference>
<dbReference type="PANTHER" id="PTHR23416">
    <property type="entry name" value="SIALIC ACID SYNTHASE-RELATED"/>
    <property type="match status" value="1"/>
</dbReference>
<evidence type="ECO:0000313" key="1">
    <source>
        <dbReference type="EMBL" id="GLH74275.1"/>
    </source>
</evidence>
<proteinExistence type="predicted"/>
<dbReference type="InterPro" id="IPR011004">
    <property type="entry name" value="Trimer_LpxA-like_sf"/>
</dbReference>
<dbReference type="SUPFAM" id="SSF51161">
    <property type="entry name" value="Trimeric LpxA-like enzymes"/>
    <property type="match status" value="1"/>
</dbReference>
<dbReference type="PANTHER" id="PTHR23416:SF78">
    <property type="entry name" value="LIPOPOLYSACCHARIDE BIOSYNTHESIS O-ACETYL TRANSFERASE WBBJ-RELATED"/>
    <property type="match status" value="1"/>
</dbReference>
<gene>
    <name evidence="1" type="ORF">GETHLI_27770</name>
</gene>
<accession>A0ABQ5QHE2</accession>
<dbReference type="InterPro" id="IPR051159">
    <property type="entry name" value="Hexapeptide_acetyltransf"/>
</dbReference>
<name>A0ABQ5QHE2_9BACT</name>
<dbReference type="Gene3D" id="2.160.10.10">
    <property type="entry name" value="Hexapeptide repeat proteins"/>
    <property type="match status" value="1"/>
</dbReference>
<dbReference type="InterPro" id="IPR001451">
    <property type="entry name" value="Hexapep"/>
</dbReference>
<sequence>MMFRFPGSIYVRIFRILFARRFRRFGRKVSILFPAGVEGAEHIILGDGVFIAYKTFLAALPLTGMSDCLLEIGEGSCLGRFNHIYATHRVVLGSHVLTANNVYISDNLHGFRDPSQPILKQAVTQNRTVEIGAGSWLGHNVCVLGAKIGRNCVVGANSVVTRDIPDYSVAVGVPAIIIRRYDTESEQWRKTSPDGTFLVESL</sequence>
<dbReference type="CDD" id="cd04647">
    <property type="entry name" value="LbH_MAT_like"/>
    <property type="match status" value="1"/>
</dbReference>
<keyword evidence="2" id="KW-1185">Reference proteome</keyword>
<dbReference type="EMBL" id="BSDE01000006">
    <property type="protein sequence ID" value="GLH74275.1"/>
    <property type="molecule type" value="Genomic_DNA"/>
</dbReference>
<reference evidence="1 2" key="1">
    <citation type="journal article" date="2023" name="Antonie Van Leeuwenhoek">
        <title>Mesoterricola silvestris gen. nov., sp. nov., Mesoterricola sediminis sp. nov., Geothrix oryzae sp. nov., Geothrix edaphica sp. nov., Geothrix rubra sp. nov., and Geothrix limicola sp. nov., six novel members of Acidobacteriota isolated from soils.</title>
        <authorList>
            <person name="Itoh H."/>
            <person name="Sugisawa Y."/>
            <person name="Mise K."/>
            <person name="Xu Z."/>
            <person name="Kuniyasu M."/>
            <person name="Ushijima N."/>
            <person name="Kawano K."/>
            <person name="Kobayashi E."/>
            <person name="Shiratori Y."/>
            <person name="Masuda Y."/>
            <person name="Senoo K."/>
        </authorList>
    </citation>
    <scope>NUCLEOTIDE SEQUENCE [LARGE SCALE GENOMIC DNA]</scope>
    <source>
        <strain evidence="1 2">Red804</strain>
    </source>
</reference>
<dbReference type="RefSeq" id="WP_285576362.1">
    <property type="nucleotide sequence ID" value="NZ_BSDE01000006.1"/>
</dbReference>
<organism evidence="1 2">
    <name type="scientific">Geothrix limicola</name>
    <dbReference type="NCBI Taxonomy" id="2927978"/>
    <lineage>
        <taxon>Bacteria</taxon>
        <taxon>Pseudomonadati</taxon>
        <taxon>Acidobacteriota</taxon>
        <taxon>Holophagae</taxon>
        <taxon>Holophagales</taxon>
        <taxon>Holophagaceae</taxon>
        <taxon>Geothrix</taxon>
    </lineage>
</organism>